<reference evidence="4" key="1">
    <citation type="journal article" date="2023" name="Mar. Drugs">
        <title>Gemmata algarum, a Novel Planctomycete Isolated from an Algal Mat, Displays Antimicrobial Activity.</title>
        <authorList>
            <person name="Kumar G."/>
            <person name="Kallscheuer N."/>
            <person name="Kashif M."/>
            <person name="Ahamad S."/>
            <person name="Jagadeeshwari U."/>
            <person name="Pannikurungottu S."/>
            <person name="Haufschild T."/>
            <person name="Kabuu M."/>
            <person name="Sasikala C."/>
            <person name="Jogler C."/>
            <person name="Ramana C."/>
        </authorList>
    </citation>
    <scope>NUCLEOTIDE SEQUENCE [LARGE SCALE GENOMIC DNA]</scope>
    <source>
        <strain evidence="4">JC673</strain>
    </source>
</reference>
<evidence type="ECO:0000313" key="4">
    <source>
        <dbReference type="Proteomes" id="UP001272242"/>
    </source>
</evidence>
<evidence type="ECO:0000256" key="2">
    <source>
        <dbReference type="SAM" id="SignalP"/>
    </source>
</evidence>
<dbReference type="EMBL" id="JAXBLV010000244">
    <property type="protein sequence ID" value="MDY3563568.1"/>
    <property type="molecule type" value="Genomic_DNA"/>
</dbReference>
<name>A0ABU5F7I9_9BACT</name>
<proteinExistence type="predicted"/>
<dbReference type="Proteomes" id="UP001272242">
    <property type="component" value="Unassembled WGS sequence"/>
</dbReference>
<accession>A0ABU5F7I9</accession>
<keyword evidence="2" id="KW-0732">Signal</keyword>
<feature type="chain" id="PRO_5046668619" evidence="2">
    <location>
        <begin position="18"/>
        <end position="212"/>
    </location>
</feature>
<sequence length="212" mass="22340">MASRVVLWAVVSLVAVAAPAARADMGLPGVRTARPTHLITTADRLPGYVFLVHRPGFGTEAVELGPGQPVTVPVHRDRIDRVQFVIVPRAAAAEFTTPAALAEAAAAGRVPAAVVRELPFKEAVPVWGADEITLRYRVELTPDGRPELVRTTKDQGYQCCVVACAAPVALVSAGLWLVRRSRRGGRGGPTDREASNGDSGRAEPGAAPDTAR</sequence>
<feature type="region of interest" description="Disordered" evidence="1">
    <location>
        <begin position="182"/>
        <end position="212"/>
    </location>
</feature>
<organism evidence="3 4">
    <name type="scientific">Gemmata algarum</name>
    <dbReference type="NCBI Taxonomy" id="2975278"/>
    <lineage>
        <taxon>Bacteria</taxon>
        <taxon>Pseudomonadati</taxon>
        <taxon>Planctomycetota</taxon>
        <taxon>Planctomycetia</taxon>
        <taxon>Gemmatales</taxon>
        <taxon>Gemmataceae</taxon>
        <taxon>Gemmata</taxon>
    </lineage>
</organism>
<dbReference type="RefSeq" id="WP_320689745.1">
    <property type="nucleotide sequence ID" value="NZ_JAXBLV010000244.1"/>
</dbReference>
<gene>
    <name evidence="3" type="ORF">R5W23_005182</name>
</gene>
<evidence type="ECO:0000256" key="1">
    <source>
        <dbReference type="SAM" id="MobiDB-lite"/>
    </source>
</evidence>
<keyword evidence="4" id="KW-1185">Reference proteome</keyword>
<comment type="caution">
    <text evidence="3">The sequence shown here is derived from an EMBL/GenBank/DDBJ whole genome shotgun (WGS) entry which is preliminary data.</text>
</comment>
<feature type="signal peptide" evidence="2">
    <location>
        <begin position="1"/>
        <end position="17"/>
    </location>
</feature>
<evidence type="ECO:0000313" key="3">
    <source>
        <dbReference type="EMBL" id="MDY3563568.1"/>
    </source>
</evidence>
<protein>
    <submittedName>
        <fullName evidence="3">Uncharacterized protein</fullName>
    </submittedName>
</protein>